<organism evidence="2 3">
    <name type="scientific">Tectimicrobiota bacterium</name>
    <dbReference type="NCBI Taxonomy" id="2528274"/>
    <lineage>
        <taxon>Bacteria</taxon>
        <taxon>Pseudomonadati</taxon>
        <taxon>Nitrospinota/Tectimicrobiota group</taxon>
        <taxon>Candidatus Tectimicrobiota</taxon>
    </lineage>
</organism>
<name>A0A932GN81_UNCTE</name>
<dbReference type="AlphaFoldDB" id="A0A932GN81"/>
<dbReference type="Gene3D" id="3.30.360.10">
    <property type="entry name" value="Dihydrodipicolinate Reductase, domain 2"/>
    <property type="match status" value="1"/>
</dbReference>
<comment type="caution">
    <text evidence="2">The sequence shown here is derived from an EMBL/GenBank/DDBJ whole genome shotgun (WGS) entry which is preliminary data.</text>
</comment>
<evidence type="ECO:0000313" key="3">
    <source>
        <dbReference type="Proteomes" id="UP000741360"/>
    </source>
</evidence>
<proteinExistence type="predicted"/>
<protein>
    <recommendedName>
        <fullName evidence="1">Gfo/Idh/MocA-like oxidoreductase C-terminal domain-containing protein</fullName>
    </recommendedName>
</protein>
<dbReference type="InterPro" id="IPR004104">
    <property type="entry name" value="Gfo/Idh/MocA-like_OxRdtase_C"/>
</dbReference>
<gene>
    <name evidence="2" type="ORF">HYY65_02085</name>
</gene>
<reference evidence="2" key="1">
    <citation type="submission" date="2020-07" db="EMBL/GenBank/DDBJ databases">
        <title>Huge and variable diversity of episymbiotic CPR bacteria and DPANN archaea in groundwater ecosystems.</title>
        <authorList>
            <person name="He C.Y."/>
            <person name="Keren R."/>
            <person name="Whittaker M."/>
            <person name="Farag I.F."/>
            <person name="Doudna J."/>
            <person name="Cate J.H.D."/>
            <person name="Banfield J.F."/>
        </authorList>
    </citation>
    <scope>NUCLEOTIDE SEQUENCE</scope>
    <source>
        <strain evidence="2">NC_groundwater_717_Ag_S-0.2um_59_8</strain>
    </source>
</reference>
<feature type="domain" description="Gfo/Idh/MocA-like oxidoreductase C-terminal" evidence="1">
    <location>
        <begin position="71"/>
        <end position="110"/>
    </location>
</feature>
<evidence type="ECO:0000259" key="1">
    <source>
        <dbReference type="Pfam" id="PF02894"/>
    </source>
</evidence>
<evidence type="ECO:0000313" key="2">
    <source>
        <dbReference type="EMBL" id="MBI3013862.1"/>
    </source>
</evidence>
<dbReference type="Pfam" id="PF02894">
    <property type="entry name" value="GFO_IDH_MocA_C"/>
    <property type="match status" value="1"/>
</dbReference>
<accession>A0A932GN81</accession>
<sequence>MAWWGGILDAGTLIYSFDRGPEGTIAGRLWGSREDSSKVVELGILQSLLPPASAGPLDDLVGKVLFARLGERFVRGIRHGRARPPNFEDGLRAQEVIAAILRSAAEGSRVQPDYG</sequence>
<dbReference type="Proteomes" id="UP000741360">
    <property type="component" value="Unassembled WGS sequence"/>
</dbReference>
<dbReference type="EMBL" id="JACPSX010000036">
    <property type="protein sequence ID" value="MBI3013862.1"/>
    <property type="molecule type" value="Genomic_DNA"/>
</dbReference>